<proteinExistence type="predicted"/>
<sequence>MNARLTLARRRSQRALHPGYIRATAAKIQTPAEIYAYPACARRDAEQDDRKLVVPAAPQAIEPAPSLGWLSAAYGIVIMALWFVGANVTPGA</sequence>
<evidence type="ECO:0000313" key="5">
    <source>
        <dbReference type="EMBL" id="XDJ97160.1"/>
    </source>
</evidence>
<dbReference type="EMBL" id="CP158271">
    <property type="protein sequence ID" value="XDJ93458.1"/>
    <property type="molecule type" value="Genomic_DNA"/>
</dbReference>
<reference evidence="3" key="1">
    <citation type="submission" date="2024-05" db="EMBL/GenBank/DDBJ databases">
        <authorList>
            <person name="Luo Y.-C."/>
            <person name="Nicholds J."/>
            <person name="Mortimer T."/>
            <person name="Maboni G."/>
        </authorList>
    </citation>
    <scope>NUCLEOTIDE SEQUENCE</scope>
    <source>
        <strain evidence="5">124370</strain>
        <strain evidence="6">124566</strain>
        <strain evidence="4">124953</strain>
        <strain evidence="3">130308</strain>
        <strain evidence="2">130416</strain>
    </source>
</reference>
<evidence type="ECO:0000313" key="4">
    <source>
        <dbReference type="EMBL" id="XDJ93458.1"/>
    </source>
</evidence>
<evidence type="ECO:0000256" key="1">
    <source>
        <dbReference type="SAM" id="Phobius"/>
    </source>
</evidence>
<dbReference type="EMBL" id="CP158270">
    <property type="protein sequence ID" value="XDJ90226.1"/>
    <property type="molecule type" value="Genomic_DNA"/>
</dbReference>
<keyword evidence="1" id="KW-0812">Transmembrane</keyword>
<dbReference type="EMBL" id="CP158273">
    <property type="protein sequence ID" value="XDJ97160.1"/>
    <property type="molecule type" value="Genomic_DNA"/>
</dbReference>
<dbReference type="RefSeq" id="WP_368649010.1">
    <property type="nucleotide sequence ID" value="NZ_CP158269.1"/>
</dbReference>
<evidence type="ECO:0000313" key="2">
    <source>
        <dbReference type="EMBL" id="XDJ88851.1"/>
    </source>
</evidence>
<keyword evidence="1" id="KW-0472">Membrane</keyword>
<evidence type="ECO:0000313" key="6">
    <source>
        <dbReference type="EMBL" id="XDJ99806.1"/>
    </source>
</evidence>
<dbReference type="AlphaFoldDB" id="A0AB39GIT9"/>
<organism evidence="3">
    <name type="scientific">Castellaniella ginsengisoli</name>
    <dbReference type="NCBI Taxonomy" id="546114"/>
    <lineage>
        <taxon>Bacteria</taxon>
        <taxon>Pseudomonadati</taxon>
        <taxon>Pseudomonadota</taxon>
        <taxon>Betaproteobacteria</taxon>
        <taxon>Burkholderiales</taxon>
        <taxon>Alcaligenaceae</taxon>
        <taxon>Castellaniella</taxon>
    </lineage>
</organism>
<evidence type="ECO:0000313" key="3">
    <source>
        <dbReference type="EMBL" id="XDJ90226.1"/>
    </source>
</evidence>
<dbReference type="EMBL" id="CP158272">
    <property type="protein sequence ID" value="XDJ99806.1"/>
    <property type="molecule type" value="Genomic_DNA"/>
</dbReference>
<name>A0AB39GIT9_9BURK</name>
<dbReference type="EMBL" id="CP158269">
    <property type="protein sequence ID" value="XDJ88851.1"/>
    <property type="molecule type" value="Genomic_DNA"/>
</dbReference>
<protein>
    <submittedName>
        <fullName evidence="3">Uncharacterized protein</fullName>
    </submittedName>
</protein>
<accession>A0AB39GIT9</accession>
<gene>
    <name evidence="4" type="ORF">ABRY95_00015</name>
    <name evidence="2" type="ORF">ABRY98_04595</name>
    <name evidence="5" type="ORF">ABRZ05_05485</name>
    <name evidence="6" type="ORF">ABRZ11_05140</name>
    <name evidence="3" type="ORF">ABRZ12_11235</name>
</gene>
<keyword evidence="1" id="KW-1133">Transmembrane helix</keyword>
<feature type="transmembrane region" description="Helical" evidence="1">
    <location>
        <begin position="67"/>
        <end position="85"/>
    </location>
</feature>